<comment type="caution">
    <text evidence="9">The sequence shown here is derived from an EMBL/GenBank/DDBJ whole genome shotgun (WGS) entry which is preliminary data.</text>
</comment>
<dbReference type="Pfam" id="PF02696">
    <property type="entry name" value="SelO"/>
    <property type="match status" value="1"/>
</dbReference>
<feature type="binding site" evidence="8">
    <location>
        <position position="95"/>
    </location>
    <ligand>
        <name>ATP</name>
        <dbReference type="ChEBI" id="CHEBI:30616"/>
    </ligand>
</feature>
<comment type="catalytic activity">
    <reaction evidence="8">
        <text>L-seryl-[protein] + ATP = 3-O-(5'-adenylyl)-L-seryl-[protein] + diphosphate</text>
        <dbReference type="Rhea" id="RHEA:58120"/>
        <dbReference type="Rhea" id="RHEA-COMP:9863"/>
        <dbReference type="Rhea" id="RHEA-COMP:15073"/>
        <dbReference type="ChEBI" id="CHEBI:29999"/>
        <dbReference type="ChEBI" id="CHEBI:30616"/>
        <dbReference type="ChEBI" id="CHEBI:33019"/>
        <dbReference type="ChEBI" id="CHEBI:142516"/>
        <dbReference type="EC" id="2.7.7.108"/>
    </reaction>
</comment>
<keyword evidence="3 8" id="KW-0548">Nucleotidyltransferase</keyword>
<feature type="binding site" evidence="8">
    <location>
        <position position="128"/>
    </location>
    <ligand>
        <name>ATP</name>
        <dbReference type="ChEBI" id="CHEBI:30616"/>
    </ligand>
</feature>
<feature type="active site" description="Proton acceptor" evidence="8">
    <location>
        <position position="254"/>
    </location>
</feature>
<evidence type="ECO:0000256" key="8">
    <source>
        <dbReference type="HAMAP-Rule" id="MF_00692"/>
    </source>
</evidence>
<comment type="catalytic activity">
    <reaction evidence="8">
        <text>L-histidyl-[protein] + UTP = N(tele)-(5'-uridylyl)-L-histidyl-[protein] + diphosphate</text>
        <dbReference type="Rhea" id="RHEA:83891"/>
        <dbReference type="Rhea" id="RHEA-COMP:9745"/>
        <dbReference type="Rhea" id="RHEA-COMP:20239"/>
        <dbReference type="ChEBI" id="CHEBI:29979"/>
        <dbReference type="ChEBI" id="CHEBI:33019"/>
        <dbReference type="ChEBI" id="CHEBI:46398"/>
        <dbReference type="ChEBI" id="CHEBI:233474"/>
    </reaction>
</comment>
<dbReference type="PANTHER" id="PTHR32057">
    <property type="entry name" value="PROTEIN ADENYLYLTRANSFERASE SELO, MITOCHONDRIAL"/>
    <property type="match status" value="1"/>
</dbReference>
<feature type="binding site" evidence="8">
    <location>
        <position position="92"/>
    </location>
    <ligand>
        <name>ATP</name>
        <dbReference type="ChEBI" id="CHEBI:30616"/>
    </ligand>
</feature>
<dbReference type="GO" id="GO:0000287">
    <property type="term" value="F:magnesium ion binding"/>
    <property type="evidence" value="ECO:0007669"/>
    <property type="project" value="UniProtKB-UniRule"/>
</dbReference>
<comment type="similarity">
    <text evidence="1 8">Belongs to the SELO family.</text>
</comment>
<evidence type="ECO:0000256" key="4">
    <source>
        <dbReference type="ARBA" id="ARBA00022723"/>
    </source>
</evidence>
<evidence type="ECO:0000256" key="2">
    <source>
        <dbReference type="ARBA" id="ARBA00022679"/>
    </source>
</evidence>
<dbReference type="HAMAP" id="MF_00692">
    <property type="entry name" value="SelO"/>
    <property type="match status" value="1"/>
</dbReference>
<keyword evidence="6 8" id="KW-0067">ATP-binding</keyword>
<dbReference type="OrthoDB" id="9776281at2"/>
<dbReference type="NCBIfam" id="NF000658">
    <property type="entry name" value="PRK00029.1"/>
    <property type="match status" value="1"/>
</dbReference>
<feature type="binding site" evidence="8">
    <location>
        <position position="115"/>
    </location>
    <ligand>
        <name>ATP</name>
        <dbReference type="ChEBI" id="CHEBI:30616"/>
    </ligand>
</feature>
<accession>A0A4R5YA58</accession>
<evidence type="ECO:0000313" key="9">
    <source>
        <dbReference type="EMBL" id="TDL40022.1"/>
    </source>
</evidence>
<comment type="function">
    <text evidence="8">Nucleotidyltransferase involved in the post-translational modification of proteins. It can catalyze the addition of adenosine monophosphate (AMP) or uridine monophosphate (UMP) to a protein, resulting in modifications known as AMPylation and UMPylation.</text>
</comment>
<keyword evidence="7 8" id="KW-0460">Magnesium</keyword>
<comment type="catalytic activity">
    <reaction evidence="8">
        <text>L-seryl-[protein] + UTP = O-(5'-uridylyl)-L-seryl-[protein] + diphosphate</text>
        <dbReference type="Rhea" id="RHEA:64604"/>
        <dbReference type="Rhea" id="RHEA-COMP:9863"/>
        <dbReference type="Rhea" id="RHEA-COMP:16635"/>
        <dbReference type="ChEBI" id="CHEBI:29999"/>
        <dbReference type="ChEBI" id="CHEBI:33019"/>
        <dbReference type="ChEBI" id="CHEBI:46398"/>
        <dbReference type="ChEBI" id="CHEBI:156051"/>
    </reaction>
</comment>
<dbReference type="PANTHER" id="PTHR32057:SF14">
    <property type="entry name" value="PROTEIN ADENYLYLTRANSFERASE SELO, MITOCHONDRIAL"/>
    <property type="match status" value="1"/>
</dbReference>
<dbReference type="EC" id="2.7.7.108" evidence="8"/>
<keyword evidence="4 8" id="KW-0479">Metal-binding</keyword>
<feature type="binding site" evidence="8">
    <location>
        <position position="127"/>
    </location>
    <ligand>
        <name>ATP</name>
        <dbReference type="ChEBI" id="CHEBI:30616"/>
    </ligand>
</feature>
<organism evidence="9 10">
    <name type="scientific">Arthrobacter nitrophenolicus</name>
    <dbReference type="NCBI Taxonomy" id="683150"/>
    <lineage>
        <taxon>Bacteria</taxon>
        <taxon>Bacillati</taxon>
        <taxon>Actinomycetota</taxon>
        <taxon>Actinomycetes</taxon>
        <taxon>Micrococcales</taxon>
        <taxon>Micrococcaceae</taxon>
        <taxon>Arthrobacter</taxon>
    </lineage>
</organism>
<dbReference type="GO" id="GO:0070733">
    <property type="term" value="F:AMPylase activity"/>
    <property type="evidence" value="ECO:0007669"/>
    <property type="project" value="UniProtKB-EC"/>
</dbReference>
<dbReference type="AlphaFoldDB" id="A0A4R5YA58"/>
<evidence type="ECO:0000313" key="10">
    <source>
        <dbReference type="Proteomes" id="UP000294621"/>
    </source>
</evidence>
<dbReference type="GO" id="GO:0030145">
    <property type="term" value="F:manganese ion binding"/>
    <property type="evidence" value="ECO:0007669"/>
    <property type="project" value="UniProtKB-UniRule"/>
</dbReference>
<keyword evidence="2 8" id="KW-0808">Transferase</keyword>
<comment type="catalytic activity">
    <reaction evidence="8">
        <text>L-tyrosyl-[protein] + UTP = O-(5'-uridylyl)-L-tyrosyl-[protein] + diphosphate</text>
        <dbReference type="Rhea" id="RHEA:83887"/>
        <dbReference type="Rhea" id="RHEA-COMP:10136"/>
        <dbReference type="Rhea" id="RHEA-COMP:20238"/>
        <dbReference type="ChEBI" id="CHEBI:33019"/>
        <dbReference type="ChEBI" id="CHEBI:46398"/>
        <dbReference type="ChEBI" id="CHEBI:46858"/>
        <dbReference type="ChEBI" id="CHEBI:90602"/>
    </reaction>
</comment>
<dbReference type="Proteomes" id="UP000294621">
    <property type="component" value="Unassembled WGS sequence"/>
</dbReference>
<evidence type="ECO:0000256" key="1">
    <source>
        <dbReference type="ARBA" id="ARBA00009747"/>
    </source>
</evidence>
<proteinExistence type="inferred from homology"/>
<feature type="binding site" evidence="8">
    <location>
        <position position="255"/>
    </location>
    <ligand>
        <name>Mg(2+)</name>
        <dbReference type="ChEBI" id="CHEBI:18420"/>
    </ligand>
</feature>
<reference evidence="9 10" key="1">
    <citation type="submission" date="2019-03" db="EMBL/GenBank/DDBJ databases">
        <title>Genome Sequencing and Assembly of Various Microbes Isolated from Partially Reclaimed Soil and Acid Mine Drainage (AMD) Site.</title>
        <authorList>
            <person name="Steinbock B."/>
            <person name="Bechtold R."/>
            <person name="Sevigny J.L."/>
            <person name="Thomas D."/>
            <person name="Cuthill L.R."/>
            <person name="Aveiro Johannsen E.J."/>
            <person name="Thomas K."/>
            <person name="Ghosh A."/>
        </authorList>
    </citation>
    <scope>NUCLEOTIDE SEQUENCE [LARGE SCALE GENOMIC DNA]</scope>
    <source>
        <strain evidence="9 10">S-A1</strain>
    </source>
</reference>
<feature type="binding site" evidence="8">
    <location>
        <position position="178"/>
    </location>
    <ligand>
        <name>ATP</name>
        <dbReference type="ChEBI" id="CHEBI:30616"/>
    </ligand>
</feature>
<comment type="cofactor">
    <cofactor evidence="8">
        <name>Mg(2+)</name>
        <dbReference type="ChEBI" id="CHEBI:18420"/>
    </cofactor>
    <cofactor evidence="8">
        <name>Mn(2+)</name>
        <dbReference type="ChEBI" id="CHEBI:29035"/>
    </cofactor>
</comment>
<name>A0A4R5YA58_9MICC</name>
<dbReference type="InterPro" id="IPR003846">
    <property type="entry name" value="SelO"/>
</dbReference>
<protein>
    <recommendedName>
        <fullName evidence="8">Protein nucleotidyltransferase YdiU</fullName>
        <ecNumber evidence="8">2.7.7.-</ecNumber>
    </recommendedName>
    <alternativeName>
        <fullName evidence="8">Protein adenylyltransferase YdiU</fullName>
        <ecNumber evidence="8">2.7.7.108</ecNumber>
    </alternativeName>
    <alternativeName>
        <fullName evidence="8">Protein uridylyltransferase YdiU</fullName>
        <ecNumber evidence="8">2.7.7.-</ecNumber>
    </alternativeName>
</protein>
<keyword evidence="5 8" id="KW-0547">Nucleotide-binding</keyword>
<gene>
    <name evidence="8" type="primary">ydiU</name>
    <name evidence="8" type="synonym">selO</name>
    <name evidence="9" type="ORF">E2R57_06080</name>
</gene>
<dbReference type="GO" id="GO:0005524">
    <property type="term" value="F:ATP binding"/>
    <property type="evidence" value="ECO:0007669"/>
    <property type="project" value="UniProtKB-UniRule"/>
</dbReference>
<dbReference type="EC" id="2.7.7.-" evidence="8"/>
<feature type="binding site" evidence="8">
    <location>
        <position position="264"/>
    </location>
    <ligand>
        <name>Mg(2+)</name>
        <dbReference type="ChEBI" id="CHEBI:18420"/>
    </ligand>
</feature>
<feature type="binding site" evidence="8">
    <location>
        <position position="94"/>
    </location>
    <ligand>
        <name>ATP</name>
        <dbReference type="ChEBI" id="CHEBI:30616"/>
    </ligand>
</feature>
<feature type="binding site" evidence="8">
    <location>
        <position position="264"/>
    </location>
    <ligand>
        <name>ATP</name>
        <dbReference type="ChEBI" id="CHEBI:30616"/>
    </ligand>
</feature>
<comment type="catalytic activity">
    <reaction evidence="8">
        <text>L-tyrosyl-[protein] + ATP = O-(5'-adenylyl)-L-tyrosyl-[protein] + diphosphate</text>
        <dbReference type="Rhea" id="RHEA:54288"/>
        <dbReference type="Rhea" id="RHEA-COMP:10136"/>
        <dbReference type="Rhea" id="RHEA-COMP:13846"/>
        <dbReference type="ChEBI" id="CHEBI:30616"/>
        <dbReference type="ChEBI" id="CHEBI:33019"/>
        <dbReference type="ChEBI" id="CHEBI:46858"/>
        <dbReference type="ChEBI" id="CHEBI:83624"/>
        <dbReference type="EC" id="2.7.7.108"/>
    </reaction>
</comment>
<feature type="binding site" evidence="8">
    <location>
        <position position="185"/>
    </location>
    <ligand>
        <name>ATP</name>
        <dbReference type="ChEBI" id="CHEBI:30616"/>
    </ligand>
</feature>
<comment type="catalytic activity">
    <reaction evidence="8">
        <text>L-threonyl-[protein] + ATP = 3-O-(5'-adenylyl)-L-threonyl-[protein] + diphosphate</text>
        <dbReference type="Rhea" id="RHEA:54292"/>
        <dbReference type="Rhea" id="RHEA-COMP:11060"/>
        <dbReference type="Rhea" id="RHEA-COMP:13847"/>
        <dbReference type="ChEBI" id="CHEBI:30013"/>
        <dbReference type="ChEBI" id="CHEBI:30616"/>
        <dbReference type="ChEBI" id="CHEBI:33019"/>
        <dbReference type="ChEBI" id="CHEBI:138113"/>
        <dbReference type="EC" id="2.7.7.108"/>
    </reaction>
</comment>
<evidence type="ECO:0000256" key="7">
    <source>
        <dbReference type="ARBA" id="ARBA00022842"/>
    </source>
</evidence>
<keyword evidence="8" id="KW-0464">Manganese</keyword>
<dbReference type="EMBL" id="SMZQ01000002">
    <property type="protein sequence ID" value="TDL40022.1"/>
    <property type="molecule type" value="Genomic_DNA"/>
</dbReference>
<evidence type="ECO:0000256" key="3">
    <source>
        <dbReference type="ARBA" id="ARBA00022695"/>
    </source>
</evidence>
<sequence length="491" mass="53087">MTAAAESTVTFDSRFASELADMTVPWQAEEAPEPRLLVFNDALAEELGLDARYLRSPEGVRLLLGNHVPEGAAPVAQAYAGHQFGGYSPLLGDGRALLLGEIVDANGRLRDIHLKGSGRTPFARAGDGRAVVGPMLREYLVSEAMHALGIPTTRSLAVVGTGRMVRRDDMLPGAVLARVAGSHLRVGSFQYARATDNLELLRRLADHAISRHYPAAAEADNPYLALFRAVVSAQAALVAQWMLVGFVHGVMNTDNMTISGETIDYGPCAFMDDFNPAAVYSSIDVGGRYAYANQPVIAEWNLARLAESILPLINEDQEQAVAPAVEALGEFRGQYSDAWFNGMQAKLGLPAVPAGSPEAEAASELVDGVVAILKDGPVDYTRFFRNLGEAARGNERPVRGMVMDLAAFDAWAGRWRSMTPDADRMDRVNPVYIPRNHLVEEALAAATGGDLEPLNRLLEAVRAPYEERPGLERYAEGAPEDFGKYMTFCGT</sequence>
<evidence type="ECO:0000256" key="5">
    <source>
        <dbReference type="ARBA" id="ARBA00022741"/>
    </source>
</evidence>
<evidence type="ECO:0000256" key="6">
    <source>
        <dbReference type="ARBA" id="ARBA00022840"/>
    </source>
</evidence>
<dbReference type="RefSeq" id="WP_133347288.1">
    <property type="nucleotide sequence ID" value="NZ_SMZQ01000002.1"/>
</dbReference>